<accession>A0A919V303</accession>
<dbReference type="AlphaFoldDB" id="A0A919V303"/>
<reference evidence="1" key="1">
    <citation type="submission" date="2021-01" db="EMBL/GenBank/DDBJ databases">
        <title>Whole genome shotgun sequence of Sphaerisporangium rufum NBRC 109079.</title>
        <authorList>
            <person name="Komaki H."/>
            <person name="Tamura T."/>
        </authorList>
    </citation>
    <scope>NUCLEOTIDE SEQUENCE</scope>
    <source>
        <strain evidence="1">NBRC 109079</strain>
    </source>
</reference>
<keyword evidence="2" id="KW-1185">Reference proteome</keyword>
<evidence type="ECO:0000313" key="1">
    <source>
        <dbReference type="EMBL" id="GII79543.1"/>
    </source>
</evidence>
<dbReference type="EMBL" id="BOOU01000059">
    <property type="protein sequence ID" value="GII79543.1"/>
    <property type="molecule type" value="Genomic_DNA"/>
</dbReference>
<gene>
    <name evidence="1" type="ORF">Sru01_45250</name>
</gene>
<sequence>MPPTAKIAMMVNRVAIWMRFVIAEPLALLAGANARAVLKKLEGTAIRSLSVDIPW</sequence>
<proteinExistence type="predicted"/>
<protein>
    <submittedName>
        <fullName evidence="1">Uncharacterized protein</fullName>
    </submittedName>
</protein>
<dbReference type="Proteomes" id="UP000655287">
    <property type="component" value="Unassembled WGS sequence"/>
</dbReference>
<evidence type="ECO:0000313" key="2">
    <source>
        <dbReference type="Proteomes" id="UP000655287"/>
    </source>
</evidence>
<name>A0A919V303_9ACTN</name>
<organism evidence="1 2">
    <name type="scientific">Sphaerisporangium rufum</name>
    <dbReference type="NCBI Taxonomy" id="1381558"/>
    <lineage>
        <taxon>Bacteria</taxon>
        <taxon>Bacillati</taxon>
        <taxon>Actinomycetota</taxon>
        <taxon>Actinomycetes</taxon>
        <taxon>Streptosporangiales</taxon>
        <taxon>Streptosporangiaceae</taxon>
        <taxon>Sphaerisporangium</taxon>
    </lineage>
</organism>
<comment type="caution">
    <text evidence="1">The sequence shown here is derived from an EMBL/GenBank/DDBJ whole genome shotgun (WGS) entry which is preliminary data.</text>
</comment>